<dbReference type="InterPro" id="IPR044053">
    <property type="entry name" value="AsaB-like"/>
</dbReference>
<reference evidence="2 3" key="1">
    <citation type="journal article" date="2014" name="Nat. Commun.">
        <title>Multiple recent horizontal transfers of a large genomic region in cheese making fungi.</title>
        <authorList>
            <person name="Cheeseman K."/>
            <person name="Ropars J."/>
            <person name="Renault P."/>
            <person name="Dupont J."/>
            <person name="Gouzy J."/>
            <person name="Branca A."/>
            <person name="Abraham A.L."/>
            <person name="Ceppi M."/>
            <person name="Conseiller E."/>
            <person name="Debuchy R."/>
            <person name="Malagnac F."/>
            <person name="Goarin A."/>
            <person name="Silar P."/>
            <person name="Lacoste S."/>
            <person name="Sallet E."/>
            <person name="Bensimon A."/>
            <person name="Giraud T."/>
            <person name="Brygoo Y."/>
        </authorList>
    </citation>
    <scope>NUCLEOTIDE SEQUENCE [LARGE SCALE GENOMIC DNA]</scope>
    <source>
        <strain evidence="3">FM 013</strain>
    </source>
</reference>
<dbReference type="PANTHER" id="PTHR34598">
    <property type="entry name" value="BLL6449 PROTEIN"/>
    <property type="match status" value="1"/>
</dbReference>
<dbReference type="NCBIfam" id="NF041278">
    <property type="entry name" value="CmcJ_NvfI_EfuI"/>
    <property type="match status" value="1"/>
</dbReference>
<dbReference type="EMBL" id="HG793148">
    <property type="protein sequence ID" value="CRL25497.1"/>
    <property type="molecule type" value="Genomic_DNA"/>
</dbReference>
<dbReference type="PANTHER" id="PTHR34598:SF3">
    <property type="entry name" value="OXIDOREDUCTASE AN1597"/>
    <property type="match status" value="1"/>
</dbReference>
<gene>
    <name evidence="2" type="ORF">PCAMFM013_S015g000083</name>
</gene>
<comment type="similarity">
    <text evidence="1">Belongs to the asaB hydroxylase/desaturase family.</text>
</comment>
<evidence type="ECO:0000256" key="1">
    <source>
        <dbReference type="ARBA" id="ARBA00023604"/>
    </source>
</evidence>
<evidence type="ECO:0000313" key="2">
    <source>
        <dbReference type="EMBL" id="CRL25497.1"/>
    </source>
</evidence>
<proteinExistence type="inferred from homology"/>
<organism evidence="2 3">
    <name type="scientific">Penicillium camemberti (strain FM 013)</name>
    <dbReference type="NCBI Taxonomy" id="1429867"/>
    <lineage>
        <taxon>Eukaryota</taxon>
        <taxon>Fungi</taxon>
        <taxon>Dikarya</taxon>
        <taxon>Ascomycota</taxon>
        <taxon>Pezizomycotina</taxon>
        <taxon>Eurotiomycetes</taxon>
        <taxon>Eurotiomycetidae</taxon>
        <taxon>Eurotiales</taxon>
        <taxon>Aspergillaceae</taxon>
        <taxon>Penicillium</taxon>
    </lineage>
</organism>
<name>A0A0G4PGU8_PENC3</name>
<protein>
    <submittedName>
        <fullName evidence="2">Str. FM013</fullName>
    </submittedName>
</protein>
<accession>A0A0G4PGU8</accession>
<sequence>MDIETKLKYLQWQTSYTHTRPYRIAQFGRKKKNNGQKKPHNLVFQEGDAVETIRDIRGTTEAEGNQSFTLEINGFVYSKYPSPLFTNPKDFGDPDHIQNIFLPECENILRNEIEGVDQVFISDWKIRKKKSAKEQRKRNDNLLSFARQVHVDTLLTKDEPGTSMIERIRNHLPEEAHHLLSGRVQMINMWRPINGPVEDQPLAVCDGRTVDTSKLVETDMTRGDYTGTLIYPLYEPGNIRQWYYLSRQGVEDVLLFKSFDSKMGSVKHTPHTSFTLPDTPDDVCPRISVEVRALVFTRSMESA</sequence>
<keyword evidence="3" id="KW-1185">Reference proteome</keyword>
<evidence type="ECO:0000313" key="3">
    <source>
        <dbReference type="Proteomes" id="UP000053732"/>
    </source>
</evidence>
<dbReference type="GO" id="GO:0016491">
    <property type="term" value="F:oxidoreductase activity"/>
    <property type="evidence" value="ECO:0007669"/>
    <property type="project" value="InterPro"/>
</dbReference>
<dbReference type="AlphaFoldDB" id="A0A0G4PGU8"/>
<dbReference type="Proteomes" id="UP000053732">
    <property type="component" value="Unassembled WGS sequence"/>
</dbReference>
<dbReference type="STRING" id="1429867.A0A0G4PGU8"/>